<name>A0A915J0I7_ROMCU</name>
<evidence type="ECO:0000256" key="1">
    <source>
        <dbReference type="SAM" id="MobiDB-lite"/>
    </source>
</evidence>
<reference evidence="3" key="1">
    <citation type="submission" date="2022-11" db="UniProtKB">
        <authorList>
            <consortium name="WormBaseParasite"/>
        </authorList>
    </citation>
    <scope>IDENTIFICATION</scope>
</reference>
<feature type="compositionally biased region" description="Polar residues" evidence="1">
    <location>
        <begin position="9"/>
        <end position="28"/>
    </location>
</feature>
<sequence>MEKQKTTDNVRSMPNQRSNAQRPSLTPSHDIRQLQSEMAQLTAHIAWFTAQQMTPAPRNPTPPTQQLVHVQKAGNRPSGTHLQTCSFHGRCTHNDASCRAQCFNSARPGDAAAAHISHCYFCPTRAHPTD</sequence>
<evidence type="ECO:0000313" key="3">
    <source>
        <dbReference type="WBParaSite" id="nRc.2.0.1.t19900-RA"/>
    </source>
</evidence>
<feature type="region of interest" description="Disordered" evidence="1">
    <location>
        <begin position="1"/>
        <end position="28"/>
    </location>
</feature>
<dbReference type="AlphaFoldDB" id="A0A915J0I7"/>
<protein>
    <submittedName>
        <fullName evidence="3">Uncharacterized protein</fullName>
    </submittedName>
</protein>
<dbReference type="WBParaSite" id="nRc.2.0.1.t19900-RA">
    <property type="protein sequence ID" value="nRc.2.0.1.t19900-RA"/>
    <property type="gene ID" value="nRc.2.0.1.g19900"/>
</dbReference>
<accession>A0A915J0I7</accession>
<keyword evidence="2" id="KW-1185">Reference proteome</keyword>
<organism evidence="2 3">
    <name type="scientific">Romanomermis culicivorax</name>
    <name type="common">Nematode worm</name>
    <dbReference type="NCBI Taxonomy" id="13658"/>
    <lineage>
        <taxon>Eukaryota</taxon>
        <taxon>Metazoa</taxon>
        <taxon>Ecdysozoa</taxon>
        <taxon>Nematoda</taxon>
        <taxon>Enoplea</taxon>
        <taxon>Dorylaimia</taxon>
        <taxon>Mermithida</taxon>
        <taxon>Mermithoidea</taxon>
        <taxon>Mermithidae</taxon>
        <taxon>Romanomermis</taxon>
    </lineage>
</organism>
<proteinExistence type="predicted"/>
<evidence type="ECO:0000313" key="2">
    <source>
        <dbReference type="Proteomes" id="UP000887565"/>
    </source>
</evidence>
<dbReference type="Proteomes" id="UP000887565">
    <property type="component" value="Unplaced"/>
</dbReference>